<dbReference type="Proteomes" id="UP000294853">
    <property type="component" value="Chromosome"/>
</dbReference>
<dbReference type="KEGG" id="nsn:EXE58_11805"/>
<sequence>MTEEQPYEVVEEHPDFEVRWYPEHVVAETRVQGSFESVGNKAFMRLVGYIGGRNTESTKVAMTAPVLQEPDELGEGRYVVSFVMPSGFVPEDSPEPTNPDVRLRSVPAHWAAARRFSGRWSRGRYEEHAKRLTEALESVGLEVDGPLRFARFDPPWTPWFMRHNEVVAPLRPLPEQD</sequence>
<dbReference type="InterPro" id="IPR011256">
    <property type="entry name" value="Reg_factor_effector_dom_sf"/>
</dbReference>
<dbReference type="Pfam" id="PF04832">
    <property type="entry name" value="SOUL"/>
    <property type="match status" value="1"/>
</dbReference>
<dbReference type="InterPro" id="IPR006917">
    <property type="entry name" value="SOUL_heme-bd"/>
</dbReference>
<organism evidence="1 2">
    <name type="scientific">Nocardioides seonyuensis</name>
    <dbReference type="NCBI Taxonomy" id="2518371"/>
    <lineage>
        <taxon>Bacteria</taxon>
        <taxon>Bacillati</taxon>
        <taxon>Actinomycetota</taxon>
        <taxon>Actinomycetes</taxon>
        <taxon>Propionibacteriales</taxon>
        <taxon>Nocardioidaceae</taxon>
        <taxon>Nocardioides</taxon>
    </lineage>
</organism>
<gene>
    <name evidence="1" type="ORF">EXE58_11805</name>
</gene>
<reference evidence="1 2" key="1">
    <citation type="submission" date="2019-03" db="EMBL/GenBank/DDBJ databases">
        <title>Three New Species of Nocardioides, Nocardioides euryhalodurans sp. nov., Nocardioides seonyuensis sp. nov. and Nocardioides eburneoflavus sp. nov. Iolated from Soil.</title>
        <authorList>
            <person name="Roh S.G."/>
            <person name="Lee C."/>
            <person name="Kim M.-K."/>
            <person name="Kim S.B."/>
        </authorList>
    </citation>
    <scope>NUCLEOTIDE SEQUENCE [LARGE SCALE GENOMIC DNA]</scope>
    <source>
        <strain evidence="1 2">MMS17-SY207-3</strain>
    </source>
</reference>
<accession>A0A4P7IH35</accession>
<dbReference type="OrthoDB" id="2156220at2"/>
<dbReference type="EMBL" id="CP038436">
    <property type="protein sequence ID" value="QBX56080.1"/>
    <property type="molecule type" value="Genomic_DNA"/>
</dbReference>
<evidence type="ECO:0000313" key="1">
    <source>
        <dbReference type="EMBL" id="QBX56080.1"/>
    </source>
</evidence>
<dbReference type="Gene3D" id="3.20.80.10">
    <property type="entry name" value="Regulatory factor, effector binding domain"/>
    <property type="match status" value="1"/>
</dbReference>
<dbReference type="RefSeq" id="WP_135268071.1">
    <property type="nucleotide sequence ID" value="NZ_CP038436.1"/>
</dbReference>
<proteinExistence type="predicted"/>
<protein>
    <submittedName>
        <fullName evidence="1">Heme-binding protein</fullName>
    </submittedName>
</protein>
<name>A0A4P7IH35_9ACTN</name>
<dbReference type="PANTHER" id="PTHR11220:SF1">
    <property type="entry name" value="HEME-BINDING PROTEIN 2"/>
    <property type="match status" value="1"/>
</dbReference>
<evidence type="ECO:0000313" key="2">
    <source>
        <dbReference type="Proteomes" id="UP000294853"/>
    </source>
</evidence>
<keyword evidence="2" id="KW-1185">Reference proteome</keyword>
<dbReference type="AlphaFoldDB" id="A0A4P7IH35"/>
<dbReference type="PANTHER" id="PTHR11220">
    <property type="entry name" value="HEME-BINDING PROTEIN-RELATED"/>
    <property type="match status" value="1"/>
</dbReference>
<dbReference type="SUPFAM" id="SSF55136">
    <property type="entry name" value="Probable bacterial effector-binding domain"/>
    <property type="match status" value="1"/>
</dbReference>